<reference evidence="1" key="1">
    <citation type="journal article" date="2017" name="Appl. Environ. Microbiol.">
        <title>Microdiversification of a pelagic Polynucleobacter species is mainly driven by acquisition of genomic islands from a partially interspecific gene pool.</title>
        <authorList>
            <person name="Hoetzinger M."/>
            <person name="Hahn M.W."/>
            <person name="Jezberova J."/>
            <person name="Schmidt J."/>
            <person name="Koll U."/>
        </authorList>
    </citation>
    <scope>NUCLEOTIDE SEQUENCE</scope>
    <source>
        <strain evidence="1">MWH-RechtKol4</strain>
    </source>
</reference>
<evidence type="ECO:0008006" key="3">
    <source>
        <dbReference type="Google" id="ProtNLM"/>
    </source>
</evidence>
<dbReference type="RefSeq" id="WP_071539309.1">
    <property type="nucleotide sequence ID" value="NZ_CP015017.1"/>
</dbReference>
<dbReference type="Proteomes" id="UP000182060">
    <property type="component" value="Chromosome"/>
</dbReference>
<gene>
    <name evidence="1" type="ORF">AOC25_06615</name>
</gene>
<name>A0AAC9NIF4_9BURK</name>
<dbReference type="EMBL" id="CP015017">
    <property type="protein sequence ID" value="APC01303.1"/>
    <property type="molecule type" value="Genomic_DNA"/>
</dbReference>
<dbReference type="AlphaFoldDB" id="A0AAC9NIF4"/>
<accession>A0AAC9NIF4</accession>
<sequence length="71" mass="8268">MSTLDDRASDREIADRELSIAHARAKNQPIKWAGFCLSCNERLEIGRFCPGGECKEDWEQWQKMRQITGRK</sequence>
<organism evidence="1 2">
    <name type="scientific">Polynucleobacter asymbioticus</name>
    <dbReference type="NCBI Taxonomy" id="576611"/>
    <lineage>
        <taxon>Bacteria</taxon>
        <taxon>Pseudomonadati</taxon>
        <taxon>Pseudomonadota</taxon>
        <taxon>Betaproteobacteria</taxon>
        <taxon>Burkholderiales</taxon>
        <taxon>Burkholderiaceae</taxon>
        <taxon>Polynucleobacter</taxon>
    </lineage>
</organism>
<evidence type="ECO:0000313" key="1">
    <source>
        <dbReference type="EMBL" id="APC01303.1"/>
    </source>
</evidence>
<evidence type="ECO:0000313" key="2">
    <source>
        <dbReference type="Proteomes" id="UP000182060"/>
    </source>
</evidence>
<proteinExistence type="predicted"/>
<protein>
    <recommendedName>
        <fullName evidence="3">DUF2116 family Zn-ribbon domain-containing protein</fullName>
    </recommendedName>
</protein>